<dbReference type="InterPro" id="IPR001818">
    <property type="entry name" value="Pept_M10_metallopeptidase"/>
</dbReference>
<keyword evidence="5" id="KW-0482">Metalloprotease</keyword>
<dbReference type="AlphaFoldDB" id="A0A0R1W212"/>
<dbReference type="Proteomes" id="UP000051820">
    <property type="component" value="Unassembled WGS sequence"/>
</dbReference>
<accession>A0A0R1W212</accession>
<evidence type="ECO:0000256" key="2">
    <source>
        <dbReference type="ARBA" id="ARBA00022723"/>
    </source>
</evidence>
<evidence type="ECO:0000313" key="8">
    <source>
        <dbReference type="EMBL" id="KRM11904.1"/>
    </source>
</evidence>
<keyword evidence="9" id="KW-1185">Reference proteome</keyword>
<evidence type="ECO:0000313" key="9">
    <source>
        <dbReference type="Proteomes" id="UP000051820"/>
    </source>
</evidence>
<evidence type="ECO:0000256" key="3">
    <source>
        <dbReference type="ARBA" id="ARBA00022801"/>
    </source>
</evidence>
<dbReference type="STRING" id="1423807.FD16_GL000445"/>
<feature type="compositionally biased region" description="Low complexity" evidence="6">
    <location>
        <begin position="36"/>
        <end position="70"/>
    </location>
</feature>
<evidence type="ECO:0000256" key="4">
    <source>
        <dbReference type="ARBA" id="ARBA00022833"/>
    </source>
</evidence>
<feature type="region of interest" description="Disordered" evidence="6">
    <location>
        <begin position="31"/>
        <end position="74"/>
    </location>
</feature>
<dbReference type="InterPro" id="IPR024079">
    <property type="entry name" value="MetalloPept_cat_dom_sf"/>
</dbReference>
<evidence type="ECO:0000256" key="1">
    <source>
        <dbReference type="ARBA" id="ARBA00022670"/>
    </source>
</evidence>
<dbReference type="PATRIC" id="fig|1423807.3.peg.452"/>
<dbReference type="GO" id="GO:0008270">
    <property type="term" value="F:zinc ion binding"/>
    <property type="evidence" value="ECO:0007669"/>
    <property type="project" value="InterPro"/>
</dbReference>
<dbReference type="GO" id="GO:0006508">
    <property type="term" value="P:proteolysis"/>
    <property type="evidence" value="ECO:0007669"/>
    <property type="project" value="UniProtKB-KW"/>
</dbReference>
<sequence>MIGGMYSNTDLEAVPTNIYAKVQKYVSEFKSATDGNSSKKASESSSSESATSSSTSSSNSTSTSSSENATPIESNVAGKTLSNTYYYHFDKNVPQSVREVFKKAIATYNATGLVHLVAGQGTAKQNQIKIFVYHKQIDQSQTNEVELGHGGPTVIEQTGWGAYTANHAEAGLNITYTESIKQSVATHELGHALGLAHSTLTSSVMYPIDQGHTVLTTEDINALRQIYG</sequence>
<organism evidence="8 9">
    <name type="scientific">Paucilactobacillus suebicus DSM 5007 = KCTC 3549</name>
    <dbReference type="NCBI Taxonomy" id="1423807"/>
    <lineage>
        <taxon>Bacteria</taxon>
        <taxon>Bacillati</taxon>
        <taxon>Bacillota</taxon>
        <taxon>Bacilli</taxon>
        <taxon>Lactobacillales</taxon>
        <taxon>Lactobacillaceae</taxon>
        <taxon>Paucilactobacillus</taxon>
    </lineage>
</organism>
<evidence type="ECO:0000256" key="5">
    <source>
        <dbReference type="ARBA" id="ARBA00023049"/>
    </source>
</evidence>
<dbReference type="Gene3D" id="3.40.390.10">
    <property type="entry name" value="Collagenase (Catalytic Domain)"/>
    <property type="match status" value="1"/>
</dbReference>
<dbReference type="GO" id="GO:0004222">
    <property type="term" value="F:metalloendopeptidase activity"/>
    <property type="evidence" value="ECO:0007669"/>
    <property type="project" value="InterPro"/>
</dbReference>
<keyword evidence="1 8" id="KW-0645">Protease</keyword>
<reference evidence="8 9" key="1">
    <citation type="journal article" date="2015" name="Genome Announc.">
        <title>Expanding the biotechnology potential of lactobacilli through comparative genomics of 213 strains and associated genera.</title>
        <authorList>
            <person name="Sun Z."/>
            <person name="Harris H.M."/>
            <person name="McCann A."/>
            <person name="Guo C."/>
            <person name="Argimon S."/>
            <person name="Zhang W."/>
            <person name="Yang X."/>
            <person name="Jeffery I.B."/>
            <person name="Cooney J.C."/>
            <person name="Kagawa T.F."/>
            <person name="Liu W."/>
            <person name="Song Y."/>
            <person name="Salvetti E."/>
            <person name="Wrobel A."/>
            <person name="Rasinkangas P."/>
            <person name="Parkhill J."/>
            <person name="Rea M.C."/>
            <person name="O'Sullivan O."/>
            <person name="Ritari J."/>
            <person name="Douillard F.P."/>
            <person name="Paul Ross R."/>
            <person name="Yang R."/>
            <person name="Briner A.E."/>
            <person name="Felis G.E."/>
            <person name="de Vos W.M."/>
            <person name="Barrangou R."/>
            <person name="Klaenhammer T.R."/>
            <person name="Caufield P.W."/>
            <person name="Cui Y."/>
            <person name="Zhang H."/>
            <person name="O'Toole P.W."/>
        </authorList>
    </citation>
    <scope>NUCLEOTIDE SEQUENCE [LARGE SCALE GENOMIC DNA]</scope>
    <source>
        <strain evidence="8 9">DSM 5007</strain>
    </source>
</reference>
<dbReference type="eggNOG" id="COG5549">
    <property type="taxonomic scope" value="Bacteria"/>
</dbReference>
<dbReference type="PANTHER" id="PTHR10201">
    <property type="entry name" value="MATRIX METALLOPROTEINASE"/>
    <property type="match status" value="1"/>
</dbReference>
<evidence type="ECO:0000256" key="6">
    <source>
        <dbReference type="SAM" id="MobiDB-lite"/>
    </source>
</evidence>
<dbReference type="GO" id="GO:0030198">
    <property type="term" value="P:extracellular matrix organization"/>
    <property type="evidence" value="ECO:0007669"/>
    <property type="project" value="TreeGrafter"/>
</dbReference>
<protein>
    <submittedName>
        <fullName evidence="8">Zn-dependent protease</fullName>
    </submittedName>
</protein>
<keyword evidence="2" id="KW-0479">Metal-binding</keyword>
<dbReference type="Pfam" id="PF00413">
    <property type="entry name" value="Peptidase_M10"/>
    <property type="match status" value="1"/>
</dbReference>
<dbReference type="SUPFAM" id="SSF55486">
    <property type="entry name" value="Metalloproteases ('zincins'), catalytic domain"/>
    <property type="match status" value="1"/>
</dbReference>
<comment type="caution">
    <text evidence="8">The sequence shown here is derived from an EMBL/GenBank/DDBJ whole genome shotgun (WGS) entry which is preliminary data.</text>
</comment>
<proteinExistence type="predicted"/>
<feature type="domain" description="Peptidase M10 metallopeptidase" evidence="7">
    <location>
        <begin position="95"/>
        <end position="228"/>
    </location>
</feature>
<dbReference type="EMBL" id="AZGF01000013">
    <property type="protein sequence ID" value="KRM11904.1"/>
    <property type="molecule type" value="Genomic_DNA"/>
</dbReference>
<keyword evidence="3" id="KW-0378">Hydrolase</keyword>
<dbReference type="PANTHER" id="PTHR10201:SF323">
    <property type="entry name" value="MATRIX METALLOPROTEINASE-21"/>
    <property type="match status" value="1"/>
</dbReference>
<dbReference type="GO" id="GO:0031012">
    <property type="term" value="C:extracellular matrix"/>
    <property type="evidence" value="ECO:0007669"/>
    <property type="project" value="InterPro"/>
</dbReference>
<dbReference type="GO" id="GO:0030574">
    <property type="term" value="P:collagen catabolic process"/>
    <property type="evidence" value="ECO:0007669"/>
    <property type="project" value="TreeGrafter"/>
</dbReference>
<gene>
    <name evidence="8" type="ORF">FD16_GL000445</name>
</gene>
<name>A0A0R1W212_9LACO</name>
<keyword evidence="4" id="KW-0862">Zinc</keyword>
<evidence type="ECO:0000259" key="7">
    <source>
        <dbReference type="Pfam" id="PF00413"/>
    </source>
</evidence>